<keyword evidence="2" id="KW-0315">Glutamine amidotransferase</keyword>
<sequence length="236" mass="26228">MRIGILKCGQSPQELRGDKGDYDTMFERLLAGRGFEFTSYHVENMEFPDSVHAAQGWLLTGSRHGVYEDHPFIPPLEEFIRKAYGAHVPMVGICFGHQIIAQALGGKVVKHPEGWAVGAQDYDFNGQKVTLNAWHQDQVVHRPEGAEVLASNPFCENAALVYDDRALTVQAHPEFDDSFVEGLIAHRAKGTVPEPLLEQARARMGGTRQSASIADRIEAFFKAPRAYREQVRQGAA</sequence>
<dbReference type="CDD" id="cd01741">
    <property type="entry name" value="GATase1_1"/>
    <property type="match status" value="1"/>
</dbReference>
<accession>A0AAD3RT17</accession>
<organism evidence="2 3">
    <name type="scientific">Paracoccus kondratievae</name>
    <dbReference type="NCBI Taxonomy" id="135740"/>
    <lineage>
        <taxon>Bacteria</taxon>
        <taxon>Pseudomonadati</taxon>
        <taxon>Pseudomonadota</taxon>
        <taxon>Alphaproteobacteria</taxon>
        <taxon>Rhodobacterales</taxon>
        <taxon>Paracoccaceae</taxon>
        <taxon>Paracoccus</taxon>
    </lineage>
</organism>
<dbReference type="InterPro" id="IPR029062">
    <property type="entry name" value="Class_I_gatase-like"/>
</dbReference>
<feature type="domain" description="Glutamine amidotransferase" evidence="1">
    <location>
        <begin position="73"/>
        <end position="176"/>
    </location>
</feature>
<reference evidence="2" key="1">
    <citation type="journal article" date="2014" name="Int. J. Syst. Evol. Microbiol.">
        <title>Complete genome sequence of Corynebacterium casei LMG S-19264T (=DSM 44701T), isolated from a smear-ripened cheese.</title>
        <authorList>
            <consortium name="US DOE Joint Genome Institute (JGI-PGF)"/>
            <person name="Walter F."/>
            <person name="Albersmeier A."/>
            <person name="Kalinowski J."/>
            <person name="Ruckert C."/>
        </authorList>
    </citation>
    <scope>NUCLEOTIDE SEQUENCE</scope>
    <source>
        <strain evidence="2">VKM B-2222</strain>
    </source>
</reference>
<dbReference type="GO" id="GO:0005829">
    <property type="term" value="C:cytosol"/>
    <property type="evidence" value="ECO:0007669"/>
    <property type="project" value="TreeGrafter"/>
</dbReference>
<dbReference type="Gene3D" id="3.40.50.880">
    <property type="match status" value="1"/>
</dbReference>
<gene>
    <name evidence="2" type="ORF">GCM10017635_07860</name>
</gene>
<evidence type="ECO:0000313" key="3">
    <source>
        <dbReference type="Proteomes" id="UP001143349"/>
    </source>
</evidence>
<comment type="caution">
    <text evidence="2">The sequence shown here is derived from an EMBL/GenBank/DDBJ whole genome shotgun (WGS) entry which is preliminary data.</text>
</comment>
<dbReference type="EMBL" id="BSFH01000016">
    <property type="protein sequence ID" value="GLK63316.1"/>
    <property type="molecule type" value="Genomic_DNA"/>
</dbReference>
<name>A0AAD3RT17_9RHOB</name>
<dbReference type="AlphaFoldDB" id="A0AAD3RT17"/>
<dbReference type="RefSeq" id="WP_271179225.1">
    <property type="nucleotide sequence ID" value="NZ_BSFH01000016.1"/>
</dbReference>
<evidence type="ECO:0000259" key="1">
    <source>
        <dbReference type="Pfam" id="PF00117"/>
    </source>
</evidence>
<dbReference type="SUPFAM" id="SSF52317">
    <property type="entry name" value="Class I glutamine amidotransferase-like"/>
    <property type="match status" value="1"/>
</dbReference>
<protein>
    <submittedName>
        <fullName evidence="2">Glutamine amidotransferase</fullName>
    </submittedName>
</protein>
<dbReference type="InterPro" id="IPR044992">
    <property type="entry name" value="ChyE-like"/>
</dbReference>
<dbReference type="InterPro" id="IPR017926">
    <property type="entry name" value="GATASE"/>
</dbReference>
<evidence type="ECO:0000313" key="2">
    <source>
        <dbReference type="EMBL" id="GLK63316.1"/>
    </source>
</evidence>
<dbReference type="PANTHER" id="PTHR42695">
    <property type="entry name" value="GLUTAMINE AMIDOTRANSFERASE YLR126C-RELATED"/>
    <property type="match status" value="1"/>
</dbReference>
<dbReference type="Pfam" id="PF00117">
    <property type="entry name" value="GATase"/>
    <property type="match status" value="1"/>
</dbReference>
<proteinExistence type="predicted"/>
<reference evidence="2" key="2">
    <citation type="submission" date="2023-01" db="EMBL/GenBank/DDBJ databases">
        <authorList>
            <person name="Sun Q."/>
            <person name="Evtushenko L."/>
        </authorList>
    </citation>
    <scope>NUCLEOTIDE SEQUENCE</scope>
    <source>
        <strain evidence="2">VKM B-2222</strain>
    </source>
</reference>
<dbReference type="PROSITE" id="PS51273">
    <property type="entry name" value="GATASE_TYPE_1"/>
    <property type="match status" value="1"/>
</dbReference>
<dbReference type="PANTHER" id="PTHR42695:SF5">
    <property type="entry name" value="GLUTAMINE AMIDOTRANSFERASE YLR126C-RELATED"/>
    <property type="match status" value="1"/>
</dbReference>
<keyword evidence="3" id="KW-1185">Reference proteome</keyword>
<dbReference type="Proteomes" id="UP001143349">
    <property type="component" value="Unassembled WGS sequence"/>
</dbReference>